<accession>A0A511SYR4</accession>
<evidence type="ECO:0000256" key="2">
    <source>
        <dbReference type="ARBA" id="ARBA00022692"/>
    </source>
</evidence>
<dbReference type="AlphaFoldDB" id="A0A511SYR4"/>
<dbReference type="GO" id="GO:1905039">
    <property type="term" value="P:carboxylic acid transmembrane transport"/>
    <property type="evidence" value="ECO:0007669"/>
    <property type="project" value="UniProtKB-ARBA"/>
</dbReference>
<keyword evidence="8" id="KW-1185">Reference proteome</keyword>
<feature type="transmembrane region" description="Helical" evidence="5">
    <location>
        <begin position="67"/>
        <end position="83"/>
    </location>
</feature>
<dbReference type="InterPro" id="IPR001898">
    <property type="entry name" value="SLC13A/DASS"/>
</dbReference>
<feature type="transmembrane region" description="Helical" evidence="5">
    <location>
        <begin position="141"/>
        <end position="166"/>
    </location>
</feature>
<evidence type="ECO:0000256" key="4">
    <source>
        <dbReference type="ARBA" id="ARBA00023136"/>
    </source>
</evidence>
<evidence type="ECO:0000256" key="1">
    <source>
        <dbReference type="ARBA" id="ARBA00004141"/>
    </source>
</evidence>
<dbReference type="GO" id="GO:0005886">
    <property type="term" value="C:plasma membrane"/>
    <property type="evidence" value="ECO:0007669"/>
    <property type="project" value="TreeGrafter"/>
</dbReference>
<dbReference type="Pfam" id="PF00939">
    <property type="entry name" value="Na_sulph_symp"/>
    <property type="match status" value="1"/>
</dbReference>
<dbReference type="Proteomes" id="UP000183760">
    <property type="component" value="Unassembled WGS sequence"/>
</dbReference>
<dbReference type="NCBIfam" id="TIGR00785">
    <property type="entry name" value="dass"/>
    <property type="match status" value="1"/>
</dbReference>
<keyword evidence="4 5" id="KW-0472">Membrane</keyword>
<feature type="transmembrane region" description="Helical" evidence="5">
    <location>
        <begin position="356"/>
        <end position="378"/>
    </location>
</feature>
<dbReference type="STRING" id="1334629.MFUL124B02_33410"/>
<dbReference type="PANTHER" id="PTHR10283">
    <property type="entry name" value="SOLUTE CARRIER FAMILY 13 MEMBER"/>
    <property type="match status" value="1"/>
</dbReference>
<keyword evidence="2 5" id="KW-0812">Transmembrane</keyword>
<feature type="transmembrane region" description="Helical" evidence="5">
    <location>
        <begin position="103"/>
        <end position="120"/>
    </location>
</feature>
<feature type="transmembrane region" description="Helical" evidence="5">
    <location>
        <begin position="398"/>
        <end position="419"/>
    </location>
</feature>
<feature type="transmembrane region" description="Helical" evidence="5">
    <location>
        <begin position="468"/>
        <end position="490"/>
    </location>
</feature>
<dbReference type="EMBL" id="FOIB01000002">
    <property type="protein sequence ID" value="SET47905.1"/>
    <property type="molecule type" value="Genomic_DNA"/>
</dbReference>
<evidence type="ECO:0000256" key="3">
    <source>
        <dbReference type="ARBA" id="ARBA00022989"/>
    </source>
</evidence>
<comment type="caution">
    <text evidence="6">The sequence shown here is derived from an EMBL/GenBank/DDBJ whole genome shotgun (WGS) entry which is preliminary data.</text>
</comment>
<name>A0A511SYR4_MYXFU</name>
<protein>
    <submittedName>
        <fullName evidence="6">Di-and tricarboxylate transporter</fullName>
    </submittedName>
    <submittedName>
        <fullName evidence="7">Solute carrier family 13 (Sodium-dependent dicarboxylate transporter), member 2/3/5</fullName>
    </submittedName>
</protein>
<keyword evidence="3 5" id="KW-1133">Transmembrane helix</keyword>
<reference evidence="7 8" key="1">
    <citation type="submission" date="2016-10" db="EMBL/GenBank/DDBJ databases">
        <authorList>
            <person name="Varghese N."/>
            <person name="Submissions S."/>
        </authorList>
    </citation>
    <scope>NUCLEOTIDE SEQUENCE [LARGE SCALE GENOMIC DNA]</scope>
    <source>
        <strain evidence="7 8">DSM 16525</strain>
    </source>
</reference>
<evidence type="ECO:0000313" key="7">
    <source>
        <dbReference type="EMBL" id="SET47905.1"/>
    </source>
</evidence>
<feature type="transmembrane region" description="Helical" evidence="5">
    <location>
        <begin position="328"/>
        <end position="349"/>
    </location>
</feature>
<reference evidence="6 9" key="2">
    <citation type="submission" date="2019-07" db="EMBL/GenBank/DDBJ databases">
        <title>Whole genome shotgun sequence of Myxococcus fulvus NBRC 100333.</title>
        <authorList>
            <person name="Hosoyama A."/>
            <person name="Uohara A."/>
            <person name="Ohji S."/>
            <person name="Ichikawa N."/>
        </authorList>
    </citation>
    <scope>NUCLEOTIDE SEQUENCE [LARGE SCALE GENOMIC DNA]</scope>
    <source>
        <strain evidence="6 9">NBRC 100333</strain>
    </source>
</reference>
<evidence type="ECO:0000256" key="5">
    <source>
        <dbReference type="SAM" id="Phobius"/>
    </source>
</evidence>
<dbReference type="RefSeq" id="WP_074950640.1">
    <property type="nucleotide sequence ID" value="NZ_BJXR01000016.1"/>
</dbReference>
<comment type="subcellular location">
    <subcellularLocation>
        <location evidence="1">Membrane</location>
        <topology evidence="1">Multi-pass membrane protein</topology>
    </subcellularLocation>
</comment>
<dbReference type="Proteomes" id="UP000321514">
    <property type="component" value="Unassembled WGS sequence"/>
</dbReference>
<evidence type="ECO:0000313" key="8">
    <source>
        <dbReference type="Proteomes" id="UP000183760"/>
    </source>
</evidence>
<proteinExistence type="predicted"/>
<dbReference type="OrthoDB" id="9766267at2"/>
<gene>
    <name evidence="6" type="ORF">MFU01_15000</name>
    <name evidence="7" type="ORF">SAMN05443572_102426</name>
</gene>
<dbReference type="EMBL" id="BJXR01000016">
    <property type="protein sequence ID" value="GEN06463.1"/>
    <property type="molecule type" value="Genomic_DNA"/>
</dbReference>
<sequence length="491" mass="51450">MSEEPATRRATTGQWVGRFAGPLAAALIYGVPSGLHTLPGLDHRPAAAAAVAAWMALWWFTEAVPMAWTAVLPVVLFPLLGVFDTDSVAVAAGRSVLPFLDPYIFLFMGGMALGAGMEQWGLHRRIALLIMRAVGTGPQRLLFGMLAATAAVSLWISNTATAVMMVPIGMALLTQLRASEGRPLEHFGAALMLAVAYGSNIGGIGTKIGSPTNSVFAGVVSRRLGTDVGFVEYMVAALPFVILFLPVTWAVLWRWARKDRMGPGQGGDVIARELAQLGPMSRGERTVGVVFLVAAVLWIFGDPLRALLAPGVARAFDGFKLGGKHYEAAVALVGAVTLLVLGRLSVAALRRVPWDTLLLLGGGFALAAGIEASGLASWMTSRLSGLESLPGLVQYGTVASATILLSAIASNTATTNVMLNVLPASRSLLAVSTFAASCDFALPAGTPPNAIVFGSGVVRLPVMMRTGVLLDVLAALLLTVYGVTWVRWVLP</sequence>
<feature type="transmembrane region" description="Helical" evidence="5">
    <location>
        <begin position="233"/>
        <end position="253"/>
    </location>
</feature>
<evidence type="ECO:0000313" key="6">
    <source>
        <dbReference type="EMBL" id="GEN06463.1"/>
    </source>
</evidence>
<feature type="transmembrane region" description="Helical" evidence="5">
    <location>
        <begin position="12"/>
        <end position="31"/>
    </location>
</feature>
<feature type="transmembrane region" description="Helical" evidence="5">
    <location>
        <begin position="287"/>
        <end position="308"/>
    </location>
</feature>
<evidence type="ECO:0000313" key="9">
    <source>
        <dbReference type="Proteomes" id="UP000321514"/>
    </source>
</evidence>
<organism evidence="6 9">
    <name type="scientific">Myxococcus fulvus</name>
    <dbReference type="NCBI Taxonomy" id="33"/>
    <lineage>
        <taxon>Bacteria</taxon>
        <taxon>Pseudomonadati</taxon>
        <taxon>Myxococcota</taxon>
        <taxon>Myxococcia</taxon>
        <taxon>Myxococcales</taxon>
        <taxon>Cystobacterineae</taxon>
        <taxon>Myxococcaceae</taxon>
        <taxon>Myxococcus</taxon>
    </lineage>
</organism>
<dbReference type="PANTHER" id="PTHR10283:SF82">
    <property type="entry name" value="SOLUTE CARRIER FAMILY 13 MEMBER 2"/>
    <property type="match status" value="1"/>
</dbReference>
<dbReference type="GO" id="GO:0008514">
    <property type="term" value="F:organic anion transmembrane transporter activity"/>
    <property type="evidence" value="ECO:0007669"/>
    <property type="project" value="UniProtKB-ARBA"/>
</dbReference>